<accession>A0A9D1P6L4</accession>
<gene>
    <name evidence="3" type="ORF">IAA64_04640</name>
</gene>
<proteinExistence type="predicted"/>
<sequence length="285" mass="31379">MKIDLRCPVEVRKCELTLFDRGLPRAYIQLFNLANAAVSSIEGVAHWLGNDGSEVEIRPFSVETPRAYARSAFSIALSPQEAMAADIEIVFTRVCFAENGPDWIAESGVCIELPPPEPLSGQEEAALVRLAGQGATQYAQLIPGAWICVCGRANALDAGQCVRCMRDREVCLTRFTRSAARYKLPPLPTSIHAAPPEPEFPFPVEQPHAKNRRSRSERAESRRFWLAIALLALAILLGLLAASVDGWLEPSVPTPPPGQMVAKISYEEVFQSIDKVSEERGFHQK</sequence>
<dbReference type="AlphaFoldDB" id="A0A9D1P6L4"/>
<keyword evidence="2" id="KW-0472">Membrane</keyword>
<reference evidence="3" key="1">
    <citation type="submission" date="2020-10" db="EMBL/GenBank/DDBJ databases">
        <authorList>
            <person name="Gilroy R."/>
        </authorList>
    </citation>
    <scope>NUCLEOTIDE SEQUENCE</scope>
    <source>
        <strain evidence="3">CHK183-6373</strain>
    </source>
</reference>
<reference evidence="3" key="2">
    <citation type="journal article" date="2021" name="PeerJ">
        <title>Extensive microbial diversity within the chicken gut microbiome revealed by metagenomics and culture.</title>
        <authorList>
            <person name="Gilroy R."/>
            <person name="Ravi A."/>
            <person name="Getino M."/>
            <person name="Pursley I."/>
            <person name="Horton D.L."/>
            <person name="Alikhan N.F."/>
            <person name="Baker D."/>
            <person name="Gharbi K."/>
            <person name="Hall N."/>
            <person name="Watson M."/>
            <person name="Adriaenssens E.M."/>
            <person name="Foster-Nyarko E."/>
            <person name="Jarju S."/>
            <person name="Secka A."/>
            <person name="Antonio M."/>
            <person name="Oren A."/>
            <person name="Chaudhuri R.R."/>
            <person name="La Ragione R."/>
            <person name="Hildebrand F."/>
            <person name="Pallen M.J."/>
        </authorList>
    </citation>
    <scope>NUCLEOTIDE SEQUENCE</scope>
    <source>
        <strain evidence="3">CHK183-6373</strain>
    </source>
</reference>
<comment type="caution">
    <text evidence="3">The sequence shown here is derived from an EMBL/GenBank/DDBJ whole genome shotgun (WGS) entry which is preliminary data.</text>
</comment>
<evidence type="ECO:0000256" key="1">
    <source>
        <dbReference type="SAM" id="MobiDB-lite"/>
    </source>
</evidence>
<organism evidence="3 4">
    <name type="scientific">Candidatus Ornithocaccomicrobium faecavium</name>
    <dbReference type="NCBI Taxonomy" id="2840890"/>
    <lineage>
        <taxon>Bacteria</taxon>
        <taxon>Bacillati</taxon>
        <taxon>Bacillota</taxon>
        <taxon>Clostridia</taxon>
        <taxon>Candidatus Ornithocaccomicrobium</taxon>
    </lineage>
</organism>
<evidence type="ECO:0000256" key="2">
    <source>
        <dbReference type="SAM" id="Phobius"/>
    </source>
</evidence>
<dbReference type="Proteomes" id="UP000886884">
    <property type="component" value="Unassembled WGS sequence"/>
</dbReference>
<name>A0A9D1P6L4_9FIRM</name>
<protein>
    <submittedName>
        <fullName evidence="3">Uncharacterized protein</fullName>
    </submittedName>
</protein>
<dbReference type="EMBL" id="DVOT01000082">
    <property type="protein sequence ID" value="HIV27232.1"/>
    <property type="molecule type" value="Genomic_DNA"/>
</dbReference>
<keyword evidence="2" id="KW-1133">Transmembrane helix</keyword>
<evidence type="ECO:0000313" key="4">
    <source>
        <dbReference type="Proteomes" id="UP000886884"/>
    </source>
</evidence>
<feature type="transmembrane region" description="Helical" evidence="2">
    <location>
        <begin position="224"/>
        <end position="244"/>
    </location>
</feature>
<feature type="region of interest" description="Disordered" evidence="1">
    <location>
        <begin position="194"/>
        <end position="215"/>
    </location>
</feature>
<evidence type="ECO:0000313" key="3">
    <source>
        <dbReference type="EMBL" id="HIV27232.1"/>
    </source>
</evidence>
<keyword evidence="2" id="KW-0812">Transmembrane</keyword>